<dbReference type="Gene3D" id="1.10.30.10">
    <property type="entry name" value="High mobility group box domain"/>
    <property type="match status" value="1"/>
</dbReference>
<evidence type="ECO:0000256" key="1">
    <source>
        <dbReference type="ARBA" id="ARBA00023125"/>
    </source>
</evidence>
<feature type="region of interest" description="Disordered" evidence="4">
    <location>
        <begin position="319"/>
        <end position="345"/>
    </location>
</feature>
<dbReference type="Pfam" id="PF00505">
    <property type="entry name" value="HMG_box"/>
    <property type="match status" value="1"/>
</dbReference>
<dbReference type="InterPro" id="IPR051965">
    <property type="entry name" value="ChromReg_NeuronalGeneExpr"/>
</dbReference>
<dbReference type="SMART" id="SM00398">
    <property type="entry name" value="HMG"/>
    <property type="match status" value="1"/>
</dbReference>
<evidence type="ECO:0000313" key="6">
    <source>
        <dbReference type="EMBL" id="KAL3782104.1"/>
    </source>
</evidence>
<dbReference type="AlphaFoldDB" id="A0ABD3P2X5"/>
<keyword evidence="7" id="KW-1185">Reference proteome</keyword>
<dbReference type="PROSITE" id="PS50118">
    <property type="entry name" value="HMG_BOX_2"/>
    <property type="match status" value="1"/>
</dbReference>
<protein>
    <recommendedName>
        <fullName evidence="5">HMG box domain-containing protein</fullName>
    </recommendedName>
</protein>
<evidence type="ECO:0000259" key="5">
    <source>
        <dbReference type="PROSITE" id="PS50118"/>
    </source>
</evidence>
<comment type="caution">
    <text evidence="6">The sequence shown here is derived from an EMBL/GenBank/DDBJ whole genome shotgun (WGS) entry which is preliminary data.</text>
</comment>
<evidence type="ECO:0000256" key="2">
    <source>
        <dbReference type="ARBA" id="ARBA00023242"/>
    </source>
</evidence>
<evidence type="ECO:0000256" key="4">
    <source>
        <dbReference type="SAM" id="MobiDB-lite"/>
    </source>
</evidence>
<feature type="region of interest" description="Disordered" evidence="4">
    <location>
        <begin position="151"/>
        <end position="194"/>
    </location>
</feature>
<dbReference type="PANTHER" id="PTHR46040">
    <property type="entry name" value="HIGH MOBILITY GROUP PROTEIN 2"/>
    <property type="match status" value="1"/>
</dbReference>
<dbReference type="SUPFAM" id="SSF47095">
    <property type="entry name" value="HMG-box"/>
    <property type="match status" value="1"/>
</dbReference>
<evidence type="ECO:0000313" key="7">
    <source>
        <dbReference type="Proteomes" id="UP001530315"/>
    </source>
</evidence>
<dbReference type="Proteomes" id="UP001530315">
    <property type="component" value="Unassembled WGS sequence"/>
</dbReference>
<dbReference type="GO" id="GO:0005634">
    <property type="term" value="C:nucleus"/>
    <property type="evidence" value="ECO:0007669"/>
    <property type="project" value="UniProtKB-UniRule"/>
</dbReference>
<dbReference type="InterPro" id="IPR036910">
    <property type="entry name" value="HMG_box_dom_sf"/>
</dbReference>
<feature type="compositionally biased region" description="Basic and acidic residues" evidence="4">
    <location>
        <begin position="155"/>
        <end position="167"/>
    </location>
</feature>
<keyword evidence="1 3" id="KW-0238">DNA-binding</keyword>
<gene>
    <name evidence="6" type="ORF">ACHAW5_007269</name>
</gene>
<keyword evidence="2 3" id="KW-0539">Nucleus</keyword>
<feature type="DNA-binding region" description="HMG box" evidence="3">
    <location>
        <begin position="189"/>
        <end position="259"/>
    </location>
</feature>
<dbReference type="CDD" id="cd00084">
    <property type="entry name" value="HMG-box_SF"/>
    <property type="match status" value="1"/>
</dbReference>
<proteinExistence type="predicted"/>
<dbReference type="GO" id="GO:0003677">
    <property type="term" value="F:DNA binding"/>
    <property type="evidence" value="ECO:0007669"/>
    <property type="project" value="UniProtKB-UniRule"/>
</dbReference>
<dbReference type="InterPro" id="IPR009071">
    <property type="entry name" value="HMG_box_dom"/>
</dbReference>
<evidence type="ECO:0000256" key="3">
    <source>
        <dbReference type="PROSITE-ProRule" id="PRU00267"/>
    </source>
</evidence>
<feature type="domain" description="HMG box" evidence="5">
    <location>
        <begin position="189"/>
        <end position="259"/>
    </location>
</feature>
<sequence length="358" mass="40392">MKMSSPRLSPDDVAALLDRVDAETESAREELRRAQSIAHAAGLSVHCSILDVAYNGGGNDDGAVVFGGLAGGSTSTNGGGGRAPAVADLRQEAALAARARHRYNPMRGTLSAFPLVLATTGGHCNTDHVIRQNPDGTVDRLSEYRRAMRMRRRRENSDERGSDRWDLPRIPGGRRRRIRRDADAPTAPPEPPVTGYVIYVSQMTTKLRHDNPDRHHDQISAVRRISMMWNRLSDEGRDHYVRLAREARAEYDERLMEYRATGTWSPFTVFERLTNNRNGVVCRTSAERSTGSNGPWVRIPHEEKNELEREIDTYEQVIFPPRPAGSEGGHEKTMTDRRKRRRERIQEDCVKYNTPILT</sequence>
<organism evidence="6 7">
    <name type="scientific">Stephanodiscus triporus</name>
    <dbReference type="NCBI Taxonomy" id="2934178"/>
    <lineage>
        <taxon>Eukaryota</taxon>
        <taxon>Sar</taxon>
        <taxon>Stramenopiles</taxon>
        <taxon>Ochrophyta</taxon>
        <taxon>Bacillariophyta</taxon>
        <taxon>Coscinodiscophyceae</taxon>
        <taxon>Thalassiosirophycidae</taxon>
        <taxon>Stephanodiscales</taxon>
        <taxon>Stephanodiscaceae</taxon>
        <taxon>Stephanodiscus</taxon>
    </lineage>
</organism>
<dbReference type="EMBL" id="JALLAZ020001035">
    <property type="protein sequence ID" value="KAL3782104.1"/>
    <property type="molecule type" value="Genomic_DNA"/>
</dbReference>
<name>A0ABD3P2X5_9STRA</name>
<reference evidence="6 7" key="1">
    <citation type="submission" date="2024-10" db="EMBL/GenBank/DDBJ databases">
        <title>Updated reference genomes for cyclostephanoid diatoms.</title>
        <authorList>
            <person name="Roberts W.R."/>
            <person name="Alverson A.J."/>
        </authorList>
    </citation>
    <scope>NUCLEOTIDE SEQUENCE [LARGE SCALE GENOMIC DNA]</scope>
    <source>
        <strain evidence="6 7">AJA276-08</strain>
    </source>
</reference>
<accession>A0ABD3P2X5</accession>
<dbReference type="PANTHER" id="PTHR46040:SF3">
    <property type="entry name" value="HIGH MOBILITY GROUP PROTEIN 2"/>
    <property type="match status" value="1"/>
</dbReference>